<keyword evidence="6" id="KW-1185">Reference proteome</keyword>
<dbReference type="Gene3D" id="1.10.357.10">
    <property type="entry name" value="Tetracycline Repressor, domain 2"/>
    <property type="match status" value="1"/>
</dbReference>
<evidence type="ECO:0000259" key="4">
    <source>
        <dbReference type="PROSITE" id="PS50977"/>
    </source>
</evidence>
<evidence type="ECO:0000313" key="6">
    <source>
        <dbReference type="Proteomes" id="UP000189818"/>
    </source>
</evidence>
<gene>
    <name evidence="5" type="ORF">SAMN06295920_10329</name>
</gene>
<sequence length="206" mass="23254">MTKGAAQSKATAKRSWVRTPPPEQTLSTEDWVRLAREVLISEGIVAVKIDRLAKLAGVTRGGFYWRFQSRDELLDALIADWRDRNTTPMLQVLRSGAAPKDRMRGLAELYIEGRGFSEAYDSAVRAWAALSPPIAEIVRAVDGIRLEALEELFRDVGFDADEAMIRARITYFHQVGYYAIGMQETAAERWALVDRYTDVLFANLLK</sequence>
<dbReference type="GO" id="GO:0003700">
    <property type="term" value="F:DNA-binding transcription factor activity"/>
    <property type="evidence" value="ECO:0007669"/>
    <property type="project" value="TreeGrafter"/>
</dbReference>
<name>A0A1T5BI29_9SPHN</name>
<proteinExistence type="predicted"/>
<dbReference type="Proteomes" id="UP000189818">
    <property type="component" value="Unassembled WGS sequence"/>
</dbReference>
<dbReference type="EMBL" id="FUYM01000003">
    <property type="protein sequence ID" value="SKB46805.1"/>
    <property type="molecule type" value="Genomic_DNA"/>
</dbReference>
<dbReference type="Pfam" id="PF00440">
    <property type="entry name" value="TetR_N"/>
    <property type="match status" value="1"/>
</dbReference>
<dbReference type="OrthoDB" id="3218408at2"/>
<dbReference type="PROSITE" id="PS50977">
    <property type="entry name" value="HTH_TETR_2"/>
    <property type="match status" value="1"/>
</dbReference>
<organism evidence="5 6">
    <name type="scientific">Rhizorhabdus histidinilytica</name>
    <dbReference type="NCBI Taxonomy" id="439228"/>
    <lineage>
        <taxon>Bacteria</taxon>
        <taxon>Pseudomonadati</taxon>
        <taxon>Pseudomonadota</taxon>
        <taxon>Alphaproteobacteria</taxon>
        <taxon>Sphingomonadales</taxon>
        <taxon>Sphingomonadaceae</taxon>
        <taxon>Rhizorhabdus</taxon>
    </lineage>
</organism>
<dbReference type="RefSeq" id="WP_079647374.1">
    <property type="nucleotide sequence ID" value="NZ_FUYM01000003.1"/>
</dbReference>
<feature type="domain" description="HTH tetR-type" evidence="4">
    <location>
        <begin position="25"/>
        <end position="85"/>
    </location>
</feature>
<evidence type="ECO:0000256" key="3">
    <source>
        <dbReference type="SAM" id="MobiDB-lite"/>
    </source>
</evidence>
<evidence type="ECO:0000256" key="1">
    <source>
        <dbReference type="ARBA" id="ARBA00023125"/>
    </source>
</evidence>
<protein>
    <submittedName>
        <fullName evidence="5">Transcriptional regulator, TetR family</fullName>
    </submittedName>
</protein>
<dbReference type="GO" id="GO:0000976">
    <property type="term" value="F:transcription cis-regulatory region binding"/>
    <property type="evidence" value="ECO:0007669"/>
    <property type="project" value="TreeGrafter"/>
</dbReference>
<dbReference type="STRING" id="439228.SAMN06295920_10329"/>
<feature type="region of interest" description="Disordered" evidence="3">
    <location>
        <begin position="1"/>
        <end position="24"/>
    </location>
</feature>
<evidence type="ECO:0000313" key="5">
    <source>
        <dbReference type="EMBL" id="SKB46805.1"/>
    </source>
</evidence>
<dbReference type="PANTHER" id="PTHR30055:SF239">
    <property type="entry name" value="TRANSCRIPTIONAL REGULATORY PROTEIN"/>
    <property type="match status" value="1"/>
</dbReference>
<accession>A0A1T5BI29</accession>
<dbReference type="AlphaFoldDB" id="A0A1T5BI29"/>
<dbReference type="InterPro" id="IPR050109">
    <property type="entry name" value="HTH-type_TetR-like_transc_reg"/>
</dbReference>
<dbReference type="InterPro" id="IPR009057">
    <property type="entry name" value="Homeodomain-like_sf"/>
</dbReference>
<dbReference type="SUPFAM" id="SSF46689">
    <property type="entry name" value="Homeodomain-like"/>
    <property type="match status" value="1"/>
</dbReference>
<keyword evidence="1 2" id="KW-0238">DNA-binding</keyword>
<dbReference type="InterPro" id="IPR001647">
    <property type="entry name" value="HTH_TetR"/>
</dbReference>
<evidence type="ECO:0000256" key="2">
    <source>
        <dbReference type="PROSITE-ProRule" id="PRU00335"/>
    </source>
</evidence>
<dbReference type="PANTHER" id="PTHR30055">
    <property type="entry name" value="HTH-TYPE TRANSCRIPTIONAL REGULATOR RUTR"/>
    <property type="match status" value="1"/>
</dbReference>
<feature type="DNA-binding region" description="H-T-H motif" evidence="2">
    <location>
        <begin position="48"/>
        <end position="67"/>
    </location>
</feature>
<reference evidence="6" key="1">
    <citation type="submission" date="2017-02" db="EMBL/GenBank/DDBJ databases">
        <authorList>
            <person name="Varghese N."/>
            <person name="Submissions S."/>
        </authorList>
    </citation>
    <scope>NUCLEOTIDE SEQUENCE [LARGE SCALE GENOMIC DNA]</scope>
    <source>
        <strain evidence="6">UM2</strain>
    </source>
</reference>